<dbReference type="AlphaFoldDB" id="A0A4T3F3D8"/>
<dbReference type="Gene3D" id="2.20.200.10">
    <property type="entry name" value="Outer membrane efflux proteins (OEP)"/>
    <property type="match status" value="1"/>
</dbReference>
<dbReference type="NCBIfam" id="TIGR01845">
    <property type="entry name" value="outer_NodT"/>
    <property type="match status" value="1"/>
</dbReference>
<dbReference type="PROSITE" id="PS51257">
    <property type="entry name" value="PROKAR_LIPOPROTEIN"/>
    <property type="match status" value="1"/>
</dbReference>
<dbReference type="InterPro" id="IPR003423">
    <property type="entry name" value="OMP_efflux"/>
</dbReference>
<dbReference type="PANTHER" id="PTHR30203:SF32">
    <property type="entry name" value="CATION EFFLUX SYSTEM PROTEIN CUSC"/>
    <property type="match status" value="1"/>
</dbReference>
<proteinExistence type="inferred from homology"/>
<comment type="caution">
    <text evidence="3">The sequence shown here is derived from an EMBL/GenBank/DDBJ whole genome shotgun (WGS) entry which is preliminary data.</text>
</comment>
<dbReference type="RefSeq" id="WP_136693690.1">
    <property type="nucleotide sequence ID" value="NZ_SSHH01000002.1"/>
</dbReference>
<keyword evidence="2" id="KW-1134">Transmembrane beta strand</keyword>
<dbReference type="GO" id="GO:0005886">
    <property type="term" value="C:plasma membrane"/>
    <property type="evidence" value="ECO:0007669"/>
    <property type="project" value="UniProtKB-SubCell"/>
</dbReference>
<sequence>MSARYFAIPAMALLVSGCISMAPEAQVSPQVEAMPQAFDMAEVEGDYRPAAWWSHFEDPVLDALVDRALDANLDIAQAAARAERAAAQARVSRAGLLPALEATAGASYSDTPLSGGAFSNFPGAPTRLSNETYSLGLGASYELDLFGRVRNDYAAARSDALAAEQDFRATRLATAAETISAYFDVVDARYQIANSLQSLDVLSDRVARTDERYRRGLAQSFELYQVRQELRGLEASLPQRETALAAAEGRLALLLADYPQGVDALLSEPLQPRLTFDPVPMGLPVELLAQRPDVAASWERLEAARLRIGARRAERFPALRLSASTGTQGGAVDDVLDLGQNWLLQLAANVTAPIFDGGRISANIRAARATYDEAAAAYGQSVLNAWREVDLAATDYEEQRQRYRLIAAQLAEVQANADLQAERYRAGVADYTAYLDALRALYQVESSLSSAGRDVALARLGLHRALGGDWDNEGNTP</sequence>
<dbReference type="GO" id="GO:0015562">
    <property type="term" value="F:efflux transmembrane transporter activity"/>
    <property type="evidence" value="ECO:0007669"/>
    <property type="project" value="InterPro"/>
</dbReference>
<dbReference type="EMBL" id="SSHH01000002">
    <property type="protein sequence ID" value="TIX50670.1"/>
    <property type="molecule type" value="Genomic_DNA"/>
</dbReference>
<keyword evidence="2" id="KW-0449">Lipoprotein</keyword>
<dbReference type="InterPro" id="IPR010131">
    <property type="entry name" value="MdtP/NodT-like"/>
</dbReference>
<name>A0A4T3F3D8_9SPHN</name>
<feature type="signal peptide" evidence="2">
    <location>
        <begin position="1"/>
        <end position="21"/>
    </location>
</feature>
<dbReference type="SUPFAM" id="SSF56954">
    <property type="entry name" value="Outer membrane efflux proteins (OEP)"/>
    <property type="match status" value="1"/>
</dbReference>
<evidence type="ECO:0000256" key="1">
    <source>
        <dbReference type="ARBA" id="ARBA00007613"/>
    </source>
</evidence>
<keyword evidence="2" id="KW-0732">Signal</keyword>
<keyword evidence="4" id="KW-1185">Reference proteome</keyword>
<dbReference type="Gene3D" id="1.20.1600.10">
    <property type="entry name" value="Outer membrane efflux proteins (OEP)"/>
    <property type="match status" value="1"/>
</dbReference>
<reference evidence="3 4" key="1">
    <citation type="submission" date="2019-04" db="EMBL/GenBank/DDBJ databases">
        <title>Altererythrobacter aquimixticola sp. nov., isolated from sediment of junction between the ocean and a freshwater spring.</title>
        <authorList>
            <person name="Yoon J.-H."/>
        </authorList>
    </citation>
    <scope>NUCLEOTIDE SEQUENCE [LARGE SCALE GENOMIC DNA]</scope>
    <source>
        <strain evidence="3 4">SSKS-13</strain>
    </source>
</reference>
<evidence type="ECO:0000256" key="2">
    <source>
        <dbReference type="RuleBase" id="RU362097"/>
    </source>
</evidence>
<dbReference type="PANTHER" id="PTHR30203">
    <property type="entry name" value="OUTER MEMBRANE CATION EFFLUX PROTEIN"/>
    <property type="match status" value="1"/>
</dbReference>
<gene>
    <name evidence="3" type="ORF">E5222_10480</name>
</gene>
<protein>
    <submittedName>
        <fullName evidence="3">TolC family protein</fullName>
    </submittedName>
</protein>
<evidence type="ECO:0000313" key="4">
    <source>
        <dbReference type="Proteomes" id="UP000309389"/>
    </source>
</evidence>
<feature type="chain" id="PRO_5020833424" evidence="2">
    <location>
        <begin position="22"/>
        <end position="477"/>
    </location>
</feature>
<dbReference type="Pfam" id="PF02321">
    <property type="entry name" value="OEP"/>
    <property type="match status" value="2"/>
</dbReference>
<keyword evidence="2" id="KW-0564">Palmitate</keyword>
<comment type="similarity">
    <text evidence="1 2">Belongs to the outer membrane factor (OMF) (TC 1.B.17) family.</text>
</comment>
<dbReference type="OrthoDB" id="9783100at2"/>
<organism evidence="3 4">
    <name type="scientific">Alteraurantiacibacter aquimixticola</name>
    <dbReference type="NCBI Taxonomy" id="2489173"/>
    <lineage>
        <taxon>Bacteria</taxon>
        <taxon>Pseudomonadati</taxon>
        <taxon>Pseudomonadota</taxon>
        <taxon>Alphaproteobacteria</taxon>
        <taxon>Sphingomonadales</taxon>
        <taxon>Erythrobacteraceae</taxon>
        <taxon>Alteraurantiacibacter</taxon>
    </lineage>
</organism>
<comment type="subcellular location">
    <subcellularLocation>
        <location evidence="2">Cell membrane</location>
        <topology evidence="2">Lipid-anchor</topology>
    </subcellularLocation>
</comment>
<evidence type="ECO:0000313" key="3">
    <source>
        <dbReference type="EMBL" id="TIX50670.1"/>
    </source>
</evidence>
<keyword evidence="2" id="KW-0472">Membrane</keyword>
<accession>A0A4T3F3D8</accession>
<keyword evidence="2" id="KW-0812">Transmembrane</keyword>
<dbReference type="Proteomes" id="UP000309389">
    <property type="component" value="Unassembled WGS sequence"/>
</dbReference>